<accession>A0AC60QRX6</accession>
<reference evidence="1 2" key="1">
    <citation type="journal article" date="2020" name="Cell">
        <title>Large-Scale Comparative Analyses of Tick Genomes Elucidate Their Genetic Diversity and Vector Capacities.</title>
        <authorList>
            <consortium name="Tick Genome and Microbiome Consortium (TIGMIC)"/>
            <person name="Jia N."/>
            <person name="Wang J."/>
            <person name="Shi W."/>
            <person name="Du L."/>
            <person name="Sun Y."/>
            <person name="Zhan W."/>
            <person name="Jiang J.F."/>
            <person name="Wang Q."/>
            <person name="Zhang B."/>
            <person name="Ji P."/>
            <person name="Bell-Sakyi L."/>
            <person name="Cui X.M."/>
            <person name="Yuan T.T."/>
            <person name="Jiang B.G."/>
            <person name="Yang W.F."/>
            <person name="Lam T.T."/>
            <person name="Chang Q.C."/>
            <person name="Ding S.J."/>
            <person name="Wang X.J."/>
            <person name="Zhu J.G."/>
            <person name="Ruan X.D."/>
            <person name="Zhao L."/>
            <person name="Wei J.T."/>
            <person name="Ye R.Z."/>
            <person name="Que T.C."/>
            <person name="Du C.H."/>
            <person name="Zhou Y.H."/>
            <person name="Cheng J.X."/>
            <person name="Dai P.F."/>
            <person name="Guo W.B."/>
            <person name="Han X.H."/>
            <person name="Huang E.J."/>
            <person name="Li L.F."/>
            <person name="Wei W."/>
            <person name="Gao Y.C."/>
            <person name="Liu J.Z."/>
            <person name="Shao H.Z."/>
            <person name="Wang X."/>
            <person name="Wang C.C."/>
            <person name="Yang T.C."/>
            <person name="Huo Q.B."/>
            <person name="Li W."/>
            <person name="Chen H.Y."/>
            <person name="Chen S.E."/>
            <person name="Zhou L.G."/>
            <person name="Ni X.B."/>
            <person name="Tian J.H."/>
            <person name="Sheng Y."/>
            <person name="Liu T."/>
            <person name="Pan Y.S."/>
            <person name="Xia L.Y."/>
            <person name="Li J."/>
            <person name="Zhao F."/>
            <person name="Cao W.C."/>
        </authorList>
    </citation>
    <scope>NUCLEOTIDE SEQUENCE [LARGE SCALE GENOMIC DNA]</scope>
    <source>
        <strain evidence="1">Iper-2018</strain>
    </source>
</reference>
<organism evidence="1 2">
    <name type="scientific">Ixodes persulcatus</name>
    <name type="common">Taiga tick</name>
    <dbReference type="NCBI Taxonomy" id="34615"/>
    <lineage>
        <taxon>Eukaryota</taxon>
        <taxon>Metazoa</taxon>
        <taxon>Ecdysozoa</taxon>
        <taxon>Arthropoda</taxon>
        <taxon>Chelicerata</taxon>
        <taxon>Arachnida</taxon>
        <taxon>Acari</taxon>
        <taxon>Parasitiformes</taxon>
        <taxon>Ixodida</taxon>
        <taxon>Ixodoidea</taxon>
        <taxon>Ixodidae</taxon>
        <taxon>Ixodinae</taxon>
        <taxon>Ixodes</taxon>
    </lineage>
</organism>
<evidence type="ECO:0000313" key="1">
    <source>
        <dbReference type="EMBL" id="KAG0437512.1"/>
    </source>
</evidence>
<evidence type="ECO:0000313" key="2">
    <source>
        <dbReference type="Proteomes" id="UP000805193"/>
    </source>
</evidence>
<sequence length="326" mass="37337">MKLVPLEKEVTLGFLWMLIRTKTRSLINAEDLTHTDRRLLSLRSGRPQEANPLLFDLEEKIQEFVDALSVKHGVKVSWWDIYGNNSELKWFNVRTHPNKILVRASPIKYGEAKINSLQPKVIYTNWAHNEQPLTSTTTTVMRSTMHNTTHMHSTERAFNCGFKVSVDAKLPASAGINANAFTNFNLRNLNSESHTETEKYSIKQVVTVPPMRSVKIEWLITDVFREIPWTADIKVAGSFGVLFERRVNGEFLWYYPVTRLRDPLFKRVGPKVMQFTANGTFTSVYGVDAHLRVSEYELMDKNGEPLVITNRTLPLNARQGNFAAPQ</sequence>
<name>A0AC60QRX6_IXOPE</name>
<comment type="caution">
    <text evidence="1">The sequence shown here is derived from an EMBL/GenBank/DDBJ whole genome shotgun (WGS) entry which is preliminary data.</text>
</comment>
<gene>
    <name evidence="1" type="ORF">HPB47_017409</name>
</gene>
<keyword evidence="2" id="KW-1185">Reference proteome</keyword>
<protein>
    <submittedName>
        <fullName evidence="1">Uncharacterized protein</fullName>
    </submittedName>
</protein>
<proteinExistence type="predicted"/>
<dbReference type="Proteomes" id="UP000805193">
    <property type="component" value="Unassembled WGS sequence"/>
</dbReference>
<dbReference type="EMBL" id="JABSTQ010006320">
    <property type="protein sequence ID" value="KAG0437512.1"/>
    <property type="molecule type" value="Genomic_DNA"/>
</dbReference>